<sequence length="103" mass="11770">MKWSQTLGEIKDIWGALTMKLIVEGRKVVIRGDAWLSKAMVALKTIVRSLQEVREDYLVGLHKLDVTRMERGDVSRSVQLNTIRFFNHLKDGHLCGNTSIFSL</sequence>
<organism evidence="1 2">
    <name type="scientific">Dendrobium nobile</name>
    <name type="common">Orchid</name>
    <dbReference type="NCBI Taxonomy" id="94219"/>
    <lineage>
        <taxon>Eukaryota</taxon>
        <taxon>Viridiplantae</taxon>
        <taxon>Streptophyta</taxon>
        <taxon>Embryophyta</taxon>
        <taxon>Tracheophyta</taxon>
        <taxon>Spermatophyta</taxon>
        <taxon>Magnoliopsida</taxon>
        <taxon>Liliopsida</taxon>
        <taxon>Asparagales</taxon>
        <taxon>Orchidaceae</taxon>
        <taxon>Epidendroideae</taxon>
        <taxon>Malaxideae</taxon>
        <taxon>Dendrobiinae</taxon>
        <taxon>Dendrobium</taxon>
    </lineage>
</organism>
<name>A0A8T3AFQ4_DENNO</name>
<dbReference type="EMBL" id="JAGYWB010000017">
    <property type="protein sequence ID" value="KAI0494983.1"/>
    <property type="molecule type" value="Genomic_DNA"/>
</dbReference>
<evidence type="ECO:0000313" key="2">
    <source>
        <dbReference type="Proteomes" id="UP000829196"/>
    </source>
</evidence>
<dbReference type="AlphaFoldDB" id="A0A8T3AFQ4"/>
<evidence type="ECO:0000313" key="1">
    <source>
        <dbReference type="EMBL" id="KAI0494983.1"/>
    </source>
</evidence>
<protein>
    <submittedName>
        <fullName evidence="1">Uncharacterized protein</fullName>
    </submittedName>
</protein>
<proteinExistence type="predicted"/>
<comment type="caution">
    <text evidence="1">The sequence shown here is derived from an EMBL/GenBank/DDBJ whole genome shotgun (WGS) entry which is preliminary data.</text>
</comment>
<dbReference type="Proteomes" id="UP000829196">
    <property type="component" value="Unassembled WGS sequence"/>
</dbReference>
<accession>A0A8T3AFQ4</accession>
<reference evidence="1" key="1">
    <citation type="journal article" date="2022" name="Front. Genet.">
        <title>Chromosome-Scale Assembly of the Dendrobium nobile Genome Provides Insights Into the Molecular Mechanism of the Biosynthesis of the Medicinal Active Ingredient of Dendrobium.</title>
        <authorList>
            <person name="Xu Q."/>
            <person name="Niu S.-C."/>
            <person name="Li K.-L."/>
            <person name="Zheng P.-J."/>
            <person name="Zhang X.-J."/>
            <person name="Jia Y."/>
            <person name="Liu Y."/>
            <person name="Niu Y.-X."/>
            <person name="Yu L.-H."/>
            <person name="Chen D.-F."/>
            <person name="Zhang G.-Q."/>
        </authorList>
    </citation>
    <scope>NUCLEOTIDE SEQUENCE</scope>
    <source>
        <tissue evidence="1">Leaf</tissue>
    </source>
</reference>
<keyword evidence="2" id="KW-1185">Reference proteome</keyword>
<gene>
    <name evidence="1" type="ORF">KFK09_025129</name>
</gene>